<dbReference type="RefSeq" id="WP_209651098.1">
    <property type="nucleotide sequence ID" value="NZ_JBEPNV010000005.1"/>
</dbReference>
<name>A0ABV2NTX0_9HYPH</name>
<dbReference type="EMBL" id="JBEPNW010000008">
    <property type="protein sequence ID" value="MET3869981.1"/>
    <property type="molecule type" value="Genomic_DNA"/>
</dbReference>
<sequence length="78" mass="8682">MTSDPVIVQALAIIEKHHVKHGQPSVLEMQDVEAAMGARVNGHVLPEELAQDTLEELGWHVEMVDGEIYRLERAADRA</sequence>
<dbReference type="Proteomes" id="UP001549119">
    <property type="component" value="Unassembled WGS sequence"/>
</dbReference>
<evidence type="ECO:0000313" key="1">
    <source>
        <dbReference type="EMBL" id="MET3869981.1"/>
    </source>
</evidence>
<comment type="caution">
    <text evidence="1">The sequence shown here is derived from an EMBL/GenBank/DDBJ whole genome shotgun (WGS) entry which is preliminary data.</text>
</comment>
<proteinExistence type="predicted"/>
<accession>A0ABV2NTX0</accession>
<reference evidence="1 2" key="1">
    <citation type="submission" date="2024-06" db="EMBL/GenBank/DDBJ databases">
        <title>Genomics of switchgrass bacterial isolates.</title>
        <authorList>
            <person name="Shade A."/>
        </authorList>
    </citation>
    <scope>NUCLEOTIDE SEQUENCE [LARGE SCALE GENOMIC DNA]</scope>
    <source>
        <strain evidence="1 2">PvP084</strain>
    </source>
</reference>
<organism evidence="1 2">
    <name type="scientific">Methylobacterium radiotolerans</name>
    <dbReference type="NCBI Taxonomy" id="31998"/>
    <lineage>
        <taxon>Bacteria</taxon>
        <taxon>Pseudomonadati</taxon>
        <taxon>Pseudomonadota</taxon>
        <taxon>Alphaproteobacteria</taxon>
        <taxon>Hyphomicrobiales</taxon>
        <taxon>Methylobacteriaceae</taxon>
        <taxon>Methylobacterium</taxon>
    </lineage>
</organism>
<evidence type="ECO:0000313" key="2">
    <source>
        <dbReference type="Proteomes" id="UP001549119"/>
    </source>
</evidence>
<protein>
    <submittedName>
        <fullName evidence="1">Uncharacterized protein</fullName>
    </submittedName>
</protein>
<gene>
    <name evidence="1" type="ORF">ABIC20_007366</name>
</gene>
<keyword evidence="2" id="KW-1185">Reference proteome</keyword>